<name>A0ABV9YS93_9PSEU</name>
<protein>
    <submittedName>
        <fullName evidence="2">Antibiotic biosynthesis monooxygenase family protein</fullName>
        <ecNumber evidence="2">1.-.-.-</ecNumber>
    </submittedName>
</protein>
<dbReference type="PROSITE" id="PS51725">
    <property type="entry name" value="ABM"/>
    <property type="match status" value="1"/>
</dbReference>
<gene>
    <name evidence="2" type="ORF">ACFPBZ_26125</name>
</gene>
<dbReference type="RefSeq" id="WP_378039040.1">
    <property type="nucleotide sequence ID" value="NZ_JBHSIV010000044.1"/>
</dbReference>
<organism evidence="2 3">
    <name type="scientific">Actinomycetospora atypica</name>
    <dbReference type="NCBI Taxonomy" id="1290095"/>
    <lineage>
        <taxon>Bacteria</taxon>
        <taxon>Bacillati</taxon>
        <taxon>Actinomycetota</taxon>
        <taxon>Actinomycetes</taxon>
        <taxon>Pseudonocardiales</taxon>
        <taxon>Pseudonocardiaceae</taxon>
        <taxon>Actinomycetospora</taxon>
    </lineage>
</organism>
<keyword evidence="2" id="KW-0503">Monooxygenase</keyword>
<dbReference type="GO" id="GO:0004497">
    <property type="term" value="F:monooxygenase activity"/>
    <property type="evidence" value="ECO:0007669"/>
    <property type="project" value="UniProtKB-KW"/>
</dbReference>
<dbReference type="InterPro" id="IPR007138">
    <property type="entry name" value="ABM_dom"/>
</dbReference>
<evidence type="ECO:0000313" key="3">
    <source>
        <dbReference type="Proteomes" id="UP001595947"/>
    </source>
</evidence>
<comment type="caution">
    <text evidence="2">The sequence shown here is derived from an EMBL/GenBank/DDBJ whole genome shotgun (WGS) entry which is preliminary data.</text>
</comment>
<dbReference type="SUPFAM" id="SSF54909">
    <property type="entry name" value="Dimeric alpha+beta barrel"/>
    <property type="match status" value="1"/>
</dbReference>
<sequence length="112" mass="11956">MSTTTTITVDSDSDQVTLVNVFTVDPERQAELVDALDRATAAVFVGDPGFVSANLHASLDGTRVINYAQWTSATAYETALARPEVRQHIGEAAGLATSYDPTLVQVRAVHHA</sequence>
<reference evidence="3" key="1">
    <citation type="journal article" date="2019" name="Int. J. Syst. Evol. Microbiol.">
        <title>The Global Catalogue of Microorganisms (GCM) 10K type strain sequencing project: providing services to taxonomists for standard genome sequencing and annotation.</title>
        <authorList>
            <consortium name="The Broad Institute Genomics Platform"/>
            <consortium name="The Broad Institute Genome Sequencing Center for Infectious Disease"/>
            <person name="Wu L."/>
            <person name="Ma J."/>
        </authorList>
    </citation>
    <scope>NUCLEOTIDE SEQUENCE [LARGE SCALE GENOMIC DNA]</scope>
    <source>
        <strain evidence="3">CGMCC 4.7093</strain>
    </source>
</reference>
<dbReference type="Proteomes" id="UP001595947">
    <property type="component" value="Unassembled WGS sequence"/>
</dbReference>
<dbReference type="EMBL" id="JBHSIV010000044">
    <property type="protein sequence ID" value="MFC5065720.1"/>
    <property type="molecule type" value="Genomic_DNA"/>
</dbReference>
<keyword evidence="2" id="KW-0560">Oxidoreductase</keyword>
<dbReference type="Gene3D" id="3.30.70.100">
    <property type="match status" value="1"/>
</dbReference>
<proteinExistence type="predicted"/>
<dbReference type="EC" id="1.-.-.-" evidence="2"/>
<accession>A0ABV9YS93</accession>
<keyword evidence="3" id="KW-1185">Reference proteome</keyword>
<dbReference type="InterPro" id="IPR011008">
    <property type="entry name" value="Dimeric_a/b-barrel"/>
</dbReference>
<feature type="domain" description="ABM" evidence="1">
    <location>
        <begin position="16"/>
        <end position="106"/>
    </location>
</feature>
<evidence type="ECO:0000259" key="1">
    <source>
        <dbReference type="PROSITE" id="PS51725"/>
    </source>
</evidence>
<dbReference type="Pfam" id="PF03992">
    <property type="entry name" value="ABM"/>
    <property type="match status" value="1"/>
</dbReference>
<evidence type="ECO:0000313" key="2">
    <source>
        <dbReference type="EMBL" id="MFC5065720.1"/>
    </source>
</evidence>